<evidence type="ECO:0000256" key="6">
    <source>
        <dbReference type="ARBA" id="ARBA00043993"/>
    </source>
</evidence>
<keyword evidence="2" id="KW-1003">Cell membrane</keyword>
<reference evidence="9 10" key="1">
    <citation type="submission" date="2018-02" db="EMBL/GenBank/DDBJ databases">
        <title>Whole genome sequencing of endophytic bacterium.</title>
        <authorList>
            <person name="Eedara R."/>
            <person name="Podile A.R."/>
        </authorList>
    </citation>
    <scope>NUCLEOTIDE SEQUENCE [LARGE SCALE GENOMIC DNA]</scope>
    <source>
        <strain evidence="9 10">RP1T</strain>
    </source>
</reference>
<organism evidence="9 10">
    <name type="scientific">Labrys okinawensis</name>
    <dbReference type="NCBI Taxonomy" id="346911"/>
    <lineage>
        <taxon>Bacteria</taxon>
        <taxon>Pseudomonadati</taxon>
        <taxon>Pseudomonadota</taxon>
        <taxon>Alphaproteobacteria</taxon>
        <taxon>Hyphomicrobiales</taxon>
        <taxon>Xanthobacteraceae</taxon>
        <taxon>Labrys</taxon>
    </lineage>
</organism>
<sequence>MMIGAGARARLFKWFAAKRMELALAIRVTVAAGLTFVAVKLVDLSQSSWAVITSIIVMQASLGGSVKAAMDRMAGTLLGALWGAVVSVVLPHHEGNVALGLAVLAAVAPMAVASALRPSFRVAPITALIVLIPAGGTLLPPYAYAAERVAEIALGIVVGVGVALFVLPARAQGALAAAAARVADLNAELLLALAGSLLDGKGRPELAGINKRIRAGLRQIDAAVEETVRERSAHLSAAIDPEPMARTLYRVRHDLVIIARVCVRALPERVAPTLTQPLEAMRDATVALLRGIAEALRRGYLGPDAASFDASLSAYVAAMDKLRGAGVLRDLQSEEVGRLYALRFGFEQLGQDLKDLVERSSDLARE</sequence>
<feature type="domain" description="Integral membrane bound transporter" evidence="8">
    <location>
        <begin position="35"/>
        <end position="160"/>
    </location>
</feature>
<evidence type="ECO:0000256" key="7">
    <source>
        <dbReference type="SAM" id="Phobius"/>
    </source>
</evidence>
<evidence type="ECO:0000256" key="4">
    <source>
        <dbReference type="ARBA" id="ARBA00022989"/>
    </source>
</evidence>
<comment type="subcellular location">
    <subcellularLocation>
        <location evidence="1">Cell membrane</location>
        <topology evidence="1">Multi-pass membrane protein</topology>
    </subcellularLocation>
</comment>
<gene>
    <name evidence="9" type="ORF">C5L14_21615</name>
</gene>
<feature type="transmembrane region" description="Helical" evidence="7">
    <location>
        <begin position="73"/>
        <end position="91"/>
    </location>
</feature>
<evidence type="ECO:0000256" key="3">
    <source>
        <dbReference type="ARBA" id="ARBA00022692"/>
    </source>
</evidence>
<name>A0A2S9Q8A7_9HYPH</name>
<evidence type="ECO:0000313" key="9">
    <source>
        <dbReference type="EMBL" id="PRH85581.1"/>
    </source>
</evidence>
<keyword evidence="3 7" id="KW-0812">Transmembrane</keyword>
<comment type="caution">
    <text evidence="9">The sequence shown here is derived from an EMBL/GenBank/DDBJ whole genome shotgun (WGS) entry which is preliminary data.</text>
</comment>
<feature type="transmembrane region" description="Helical" evidence="7">
    <location>
        <begin position="97"/>
        <end position="116"/>
    </location>
</feature>
<keyword evidence="10" id="KW-1185">Reference proteome</keyword>
<evidence type="ECO:0000256" key="1">
    <source>
        <dbReference type="ARBA" id="ARBA00004651"/>
    </source>
</evidence>
<dbReference type="RefSeq" id="WP_105864141.1">
    <property type="nucleotide sequence ID" value="NZ_PUEJ01000008.1"/>
</dbReference>
<keyword evidence="5 7" id="KW-0472">Membrane</keyword>
<keyword evidence="4 7" id="KW-1133">Transmembrane helix</keyword>
<dbReference type="InterPro" id="IPR049453">
    <property type="entry name" value="Memb_transporter_dom"/>
</dbReference>
<feature type="transmembrane region" description="Helical" evidence="7">
    <location>
        <begin position="123"/>
        <end position="143"/>
    </location>
</feature>
<dbReference type="PANTHER" id="PTHR30509">
    <property type="entry name" value="P-HYDROXYBENZOIC ACID EFFLUX PUMP SUBUNIT-RELATED"/>
    <property type="match status" value="1"/>
</dbReference>
<comment type="similarity">
    <text evidence="6">Belongs to the YccS/YhfK family.</text>
</comment>
<proteinExistence type="inferred from homology"/>
<dbReference type="EMBL" id="PUEJ01000008">
    <property type="protein sequence ID" value="PRH85581.1"/>
    <property type="molecule type" value="Genomic_DNA"/>
</dbReference>
<evidence type="ECO:0000256" key="5">
    <source>
        <dbReference type="ARBA" id="ARBA00023136"/>
    </source>
</evidence>
<protein>
    <submittedName>
        <fullName evidence="9">FUSC family protein</fullName>
    </submittedName>
</protein>
<dbReference type="Pfam" id="PF13515">
    <property type="entry name" value="FUSC_2"/>
    <property type="match status" value="1"/>
</dbReference>
<accession>A0A2S9Q8A7</accession>
<dbReference type="PANTHER" id="PTHR30509:SF9">
    <property type="entry name" value="MULTIDRUG RESISTANCE PROTEIN MDTO"/>
    <property type="match status" value="1"/>
</dbReference>
<feature type="transmembrane region" description="Helical" evidence="7">
    <location>
        <begin position="48"/>
        <end position="66"/>
    </location>
</feature>
<dbReference type="Proteomes" id="UP000237682">
    <property type="component" value="Unassembled WGS sequence"/>
</dbReference>
<dbReference type="GO" id="GO:0005886">
    <property type="term" value="C:plasma membrane"/>
    <property type="evidence" value="ECO:0007669"/>
    <property type="project" value="UniProtKB-SubCell"/>
</dbReference>
<feature type="transmembrane region" description="Helical" evidence="7">
    <location>
        <begin position="149"/>
        <end position="167"/>
    </location>
</feature>
<dbReference type="OrthoDB" id="7254882at2"/>
<evidence type="ECO:0000256" key="2">
    <source>
        <dbReference type="ARBA" id="ARBA00022475"/>
    </source>
</evidence>
<dbReference type="AlphaFoldDB" id="A0A2S9Q8A7"/>
<evidence type="ECO:0000259" key="8">
    <source>
        <dbReference type="Pfam" id="PF13515"/>
    </source>
</evidence>
<evidence type="ECO:0000313" key="10">
    <source>
        <dbReference type="Proteomes" id="UP000237682"/>
    </source>
</evidence>
<feature type="transmembrane region" description="Helical" evidence="7">
    <location>
        <begin position="21"/>
        <end position="42"/>
    </location>
</feature>